<gene>
    <name evidence="2" type="ORF">WJX75_002379</name>
</gene>
<protein>
    <recommendedName>
        <fullName evidence="4">Nucleotide-diphospho-sugar transferase domain-containing protein</fullName>
    </recommendedName>
</protein>
<comment type="caution">
    <text evidence="2">The sequence shown here is derived from an EMBL/GenBank/DDBJ whole genome shotgun (WGS) entry which is preliminary data.</text>
</comment>
<keyword evidence="3" id="KW-1185">Reference proteome</keyword>
<feature type="region of interest" description="Disordered" evidence="1">
    <location>
        <begin position="42"/>
        <end position="61"/>
    </location>
</feature>
<sequence>MAIPVSSHSTRIGNVGLGKACAPCCRFSEGNANSRTSMLVSRATRAPIPPKSPNLATKEREPSLKRAPVPLLPVILLICCGVAASRLLPGVAPRGLVAPSTPADILPRPSPVELSLAEQSSGLAAGGSLQPDVQALLQTDLRCQNWCLERAEASASPMSRPPLVATCYAQCLAHPEVTGFFPALEASAALPIPTGRTLLFAAWYAEGERGAEGHDKDQLSKPDTSFISTLRRSHPGCTVAVLTDQATQIDLPADVRLFRFTIDRSKLGRNPYANYYQYLAQIAFMKDLAAEGLENSTDVVFLDMDALVVDSIAEIFARGTPFDYGLTLSDATDMPINIGIQFVPRGRYGSAIAFLQDVLAIYPFNSTFTAGQEALTDLLGFNNDPEKVLSRVNASVHEGRTCQQVGGRTVCLFSCMRYNYCHVDQSCCTDPARLPLSLTSFDDLAAARVKVLHFVGHRKRALPLVHKAFMAGGAEGAYRALSMLPHAQSDYDNFDLPALARSLLGSSQPVADI</sequence>
<evidence type="ECO:0000256" key="1">
    <source>
        <dbReference type="SAM" id="MobiDB-lite"/>
    </source>
</evidence>
<dbReference type="EMBL" id="JALJOT010000003">
    <property type="protein sequence ID" value="KAK9916417.1"/>
    <property type="molecule type" value="Genomic_DNA"/>
</dbReference>
<evidence type="ECO:0000313" key="2">
    <source>
        <dbReference type="EMBL" id="KAK9916417.1"/>
    </source>
</evidence>
<proteinExistence type="predicted"/>
<evidence type="ECO:0000313" key="3">
    <source>
        <dbReference type="Proteomes" id="UP001491310"/>
    </source>
</evidence>
<dbReference type="Proteomes" id="UP001491310">
    <property type="component" value="Unassembled WGS sequence"/>
</dbReference>
<reference evidence="2 3" key="1">
    <citation type="journal article" date="2024" name="Nat. Commun.">
        <title>Phylogenomics reveals the evolutionary origins of lichenization in chlorophyte algae.</title>
        <authorList>
            <person name="Puginier C."/>
            <person name="Libourel C."/>
            <person name="Otte J."/>
            <person name="Skaloud P."/>
            <person name="Haon M."/>
            <person name="Grisel S."/>
            <person name="Petersen M."/>
            <person name="Berrin J.G."/>
            <person name="Delaux P.M."/>
            <person name="Dal Grande F."/>
            <person name="Keller J."/>
        </authorList>
    </citation>
    <scope>NUCLEOTIDE SEQUENCE [LARGE SCALE GENOMIC DNA]</scope>
    <source>
        <strain evidence="2 3">SAG 216-7</strain>
    </source>
</reference>
<accession>A0ABR2YX40</accession>
<name>A0ABR2YX40_9CHLO</name>
<evidence type="ECO:0008006" key="4">
    <source>
        <dbReference type="Google" id="ProtNLM"/>
    </source>
</evidence>
<organism evidence="2 3">
    <name type="scientific">Coccomyxa subellipsoidea</name>
    <dbReference type="NCBI Taxonomy" id="248742"/>
    <lineage>
        <taxon>Eukaryota</taxon>
        <taxon>Viridiplantae</taxon>
        <taxon>Chlorophyta</taxon>
        <taxon>core chlorophytes</taxon>
        <taxon>Trebouxiophyceae</taxon>
        <taxon>Trebouxiophyceae incertae sedis</taxon>
        <taxon>Coccomyxaceae</taxon>
        <taxon>Coccomyxa</taxon>
    </lineage>
</organism>